<accession>A0AAJ8MLW8</accession>
<dbReference type="InterPro" id="IPR013078">
    <property type="entry name" value="His_Pase_superF_clade-1"/>
</dbReference>
<evidence type="ECO:0000313" key="3">
    <source>
        <dbReference type="EMBL" id="WWC66981.1"/>
    </source>
</evidence>
<dbReference type="GO" id="GO:0004331">
    <property type="term" value="F:fructose-2,6-bisphosphate 2-phosphatase activity"/>
    <property type="evidence" value="ECO:0007669"/>
    <property type="project" value="TreeGrafter"/>
</dbReference>
<dbReference type="SUPFAM" id="SSF53254">
    <property type="entry name" value="Phosphoglycerate mutase-like"/>
    <property type="match status" value="1"/>
</dbReference>
<evidence type="ECO:0000256" key="1">
    <source>
        <dbReference type="ARBA" id="ARBA00022801"/>
    </source>
</evidence>
<dbReference type="EMBL" id="CP144519">
    <property type="protein sequence ID" value="WWC66981.1"/>
    <property type="molecule type" value="Genomic_DNA"/>
</dbReference>
<dbReference type="GeneID" id="30168807"/>
<name>A0AAJ8MLW8_9TREE</name>
<dbReference type="Pfam" id="PF00300">
    <property type="entry name" value="His_Phos_1"/>
    <property type="match status" value="1"/>
</dbReference>
<dbReference type="RefSeq" id="XP_019014356.2">
    <property type="nucleotide sequence ID" value="XM_019152218.2"/>
</dbReference>
<dbReference type="KEGG" id="kpin:30168807"/>
<evidence type="ECO:0008006" key="5">
    <source>
        <dbReference type="Google" id="ProtNLM"/>
    </source>
</evidence>
<dbReference type="Proteomes" id="UP000094020">
    <property type="component" value="Chromosome 1"/>
</dbReference>
<keyword evidence="4" id="KW-1185">Reference proteome</keyword>
<evidence type="ECO:0000256" key="2">
    <source>
        <dbReference type="PIRSR" id="PIRSR613078-2"/>
    </source>
</evidence>
<dbReference type="SMART" id="SM00855">
    <property type="entry name" value="PGAM"/>
    <property type="match status" value="1"/>
</dbReference>
<keyword evidence="1" id="KW-0378">Hydrolase</keyword>
<feature type="binding site" evidence="2">
    <location>
        <position position="57"/>
    </location>
    <ligand>
        <name>substrate</name>
    </ligand>
</feature>
<sequence>MLLYLVRHGQTESNQQGMIQGRLDFPLSKLGQEQAQKLSDWLKLVPIDRIYSSPLKRAQDTASAICAQQPKANLHIDDRLTATGAGEAEGEPWEEVKDKLDEMGREPVAEVRERLHSWLSSLITAHTPQTSGAVTPITPVNPASYESKPVFERALSSTKGLPRPGMIRKPSKEFDQSGKGVVLAVTHQECIMAILDLLISPIITPDRHDEQSANTPINLHIPEHFEFVQFEHERKVGNTAVAIVRIWWEESVDGEGLEVRGRLEAWGSEEHLQD</sequence>
<dbReference type="InterPro" id="IPR029033">
    <property type="entry name" value="His_PPase_superfam"/>
</dbReference>
<dbReference type="GO" id="GO:0043456">
    <property type="term" value="P:regulation of pentose-phosphate shunt"/>
    <property type="evidence" value="ECO:0007669"/>
    <property type="project" value="TreeGrafter"/>
</dbReference>
<dbReference type="InterPro" id="IPR001345">
    <property type="entry name" value="PG/BPGM_mutase_AS"/>
</dbReference>
<gene>
    <name evidence="3" type="ORF">I206_100888</name>
</gene>
<dbReference type="GO" id="GO:0045820">
    <property type="term" value="P:negative regulation of glycolytic process"/>
    <property type="evidence" value="ECO:0007669"/>
    <property type="project" value="TreeGrafter"/>
</dbReference>
<proteinExistence type="predicted"/>
<dbReference type="PROSITE" id="PS00175">
    <property type="entry name" value="PG_MUTASE"/>
    <property type="match status" value="1"/>
</dbReference>
<dbReference type="GO" id="GO:0005829">
    <property type="term" value="C:cytosol"/>
    <property type="evidence" value="ECO:0007669"/>
    <property type="project" value="TreeGrafter"/>
</dbReference>
<reference evidence="3" key="2">
    <citation type="submission" date="2024-02" db="EMBL/GenBank/DDBJ databases">
        <title>Comparative genomics of Cryptococcus and Kwoniella reveals pathogenesis evolution and contrasting modes of karyotype evolution via chromosome fusion or intercentromeric recombination.</title>
        <authorList>
            <person name="Coelho M.A."/>
            <person name="David-Palma M."/>
            <person name="Shea T."/>
            <person name="Bowers K."/>
            <person name="McGinley-Smith S."/>
            <person name="Mohammad A.W."/>
            <person name="Gnirke A."/>
            <person name="Yurkov A.M."/>
            <person name="Nowrousian M."/>
            <person name="Sun S."/>
            <person name="Cuomo C.A."/>
            <person name="Heitman J."/>
        </authorList>
    </citation>
    <scope>NUCLEOTIDE SEQUENCE</scope>
    <source>
        <strain evidence="3">CBS 10737</strain>
    </source>
</reference>
<dbReference type="CDD" id="cd07067">
    <property type="entry name" value="HP_PGM_like"/>
    <property type="match status" value="1"/>
</dbReference>
<organism evidence="3 4">
    <name type="scientific">Kwoniella pini CBS 10737</name>
    <dbReference type="NCBI Taxonomy" id="1296096"/>
    <lineage>
        <taxon>Eukaryota</taxon>
        <taxon>Fungi</taxon>
        <taxon>Dikarya</taxon>
        <taxon>Basidiomycota</taxon>
        <taxon>Agaricomycotina</taxon>
        <taxon>Tremellomycetes</taxon>
        <taxon>Tremellales</taxon>
        <taxon>Cryptococcaceae</taxon>
        <taxon>Kwoniella</taxon>
    </lineage>
</organism>
<feature type="binding site" evidence="2">
    <location>
        <begin position="7"/>
        <end position="14"/>
    </location>
    <ligand>
        <name>substrate</name>
    </ligand>
</feature>
<dbReference type="AlphaFoldDB" id="A0AAJ8MLW8"/>
<dbReference type="Gene3D" id="3.40.50.1240">
    <property type="entry name" value="Phosphoglycerate mutase-like"/>
    <property type="match status" value="1"/>
</dbReference>
<dbReference type="PANTHER" id="PTHR46517:SF1">
    <property type="entry name" value="FRUCTOSE-2,6-BISPHOSPHATASE TIGAR"/>
    <property type="match status" value="1"/>
</dbReference>
<dbReference type="PANTHER" id="PTHR46517">
    <property type="entry name" value="FRUCTOSE-2,6-BISPHOSPHATASE TIGAR"/>
    <property type="match status" value="1"/>
</dbReference>
<reference evidence="3" key="1">
    <citation type="submission" date="2013-07" db="EMBL/GenBank/DDBJ databases">
        <authorList>
            <consortium name="The Broad Institute Genome Sequencing Platform"/>
            <person name="Cuomo C."/>
            <person name="Litvintseva A."/>
            <person name="Chen Y."/>
            <person name="Heitman J."/>
            <person name="Sun S."/>
            <person name="Springer D."/>
            <person name="Dromer F."/>
            <person name="Young S.K."/>
            <person name="Zeng Q."/>
            <person name="Gargeya S."/>
            <person name="Fitzgerald M."/>
            <person name="Abouelleil A."/>
            <person name="Alvarado L."/>
            <person name="Berlin A.M."/>
            <person name="Chapman S.B."/>
            <person name="Dewar J."/>
            <person name="Goldberg J."/>
            <person name="Griggs A."/>
            <person name="Gujja S."/>
            <person name="Hansen M."/>
            <person name="Howarth C."/>
            <person name="Imamovic A."/>
            <person name="Larimer J."/>
            <person name="McCowan C."/>
            <person name="Murphy C."/>
            <person name="Pearson M."/>
            <person name="Priest M."/>
            <person name="Roberts A."/>
            <person name="Saif S."/>
            <person name="Shea T."/>
            <person name="Sykes S."/>
            <person name="Wortman J."/>
            <person name="Nusbaum C."/>
            <person name="Birren B."/>
        </authorList>
    </citation>
    <scope>NUCLEOTIDE SEQUENCE</scope>
    <source>
        <strain evidence="3">CBS 10737</strain>
    </source>
</reference>
<evidence type="ECO:0000313" key="4">
    <source>
        <dbReference type="Proteomes" id="UP000094020"/>
    </source>
</evidence>
<dbReference type="InterPro" id="IPR051695">
    <property type="entry name" value="Phosphoglycerate_Mutase"/>
</dbReference>
<protein>
    <recommendedName>
        <fullName evidence="5">Phosphoglycerate mutase</fullName>
    </recommendedName>
</protein>